<dbReference type="STRING" id="483547.GSUB_00410"/>
<accession>A0A0B5FMY7</accession>
<gene>
    <name evidence="3" type="ORF">GSUB_00410</name>
</gene>
<dbReference type="InterPro" id="IPR006015">
    <property type="entry name" value="Universal_stress_UspA"/>
</dbReference>
<dbReference type="OrthoDB" id="5406073at2"/>
<dbReference type="EMBL" id="CP010311">
    <property type="protein sequence ID" value="AJF05350.1"/>
    <property type="molecule type" value="Genomic_DNA"/>
</dbReference>
<dbReference type="InterPro" id="IPR006016">
    <property type="entry name" value="UspA"/>
</dbReference>
<dbReference type="Pfam" id="PF00582">
    <property type="entry name" value="Usp"/>
    <property type="match status" value="1"/>
</dbReference>
<feature type="domain" description="UspA" evidence="2">
    <location>
        <begin position="1"/>
        <end position="149"/>
    </location>
</feature>
<keyword evidence="4" id="KW-1185">Reference proteome</keyword>
<proteinExistence type="inferred from homology"/>
<evidence type="ECO:0000313" key="4">
    <source>
        <dbReference type="Proteomes" id="UP000035036"/>
    </source>
</evidence>
<evidence type="ECO:0000313" key="3">
    <source>
        <dbReference type="EMBL" id="AJF05350.1"/>
    </source>
</evidence>
<dbReference type="RefSeq" id="WP_040198617.1">
    <property type="nucleotide sequence ID" value="NZ_CP010311.1"/>
</dbReference>
<dbReference type="Gene3D" id="3.40.50.620">
    <property type="entry name" value="HUPs"/>
    <property type="match status" value="1"/>
</dbReference>
<dbReference type="PRINTS" id="PR01438">
    <property type="entry name" value="UNVRSLSTRESS"/>
</dbReference>
<reference evidence="3 4" key="1">
    <citation type="journal article" date="2015" name="Genome Announc.">
        <title>Genomes of Geoalkalibacter ferrihydriticus Z-0531T and Geoalkalibacter subterraneus Red1T, Two Haloalkaliphilic Metal-Reducing Deltaproteobacteria.</title>
        <authorList>
            <person name="Badalamenti J.P."/>
            <person name="Krajmalnik-Brown R."/>
            <person name="Torres C.I."/>
            <person name="Bond D.R."/>
        </authorList>
    </citation>
    <scope>NUCLEOTIDE SEQUENCE [LARGE SCALE GENOMIC DNA]</scope>
    <source>
        <strain evidence="3 4">Red1</strain>
    </source>
</reference>
<dbReference type="InterPro" id="IPR014729">
    <property type="entry name" value="Rossmann-like_a/b/a_fold"/>
</dbReference>
<dbReference type="HOGENOM" id="CLU_049301_16_2_7"/>
<dbReference type="SUPFAM" id="SSF52402">
    <property type="entry name" value="Adenine nucleotide alpha hydrolases-like"/>
    <property type="match status" value="1"/>
</dbReference>
<dbReference type="AlphaFoldDB" id="A0A0B5FMY7"/>
<name>A0A0B5FMY7_9BACT</name>
<evidence type="ECO:0000259" key="2">
    <source>
        <dbReference type="Pfam" id="PF00582"/>
    </source>
</evidence>
<dbReference type="KEGG" id="gsb:GSUB_00410"/>
<evidence type="ECO:0000256" key="1">
    <source>
        <dbReference type="ARBA" id="ARBA00008791"/>
    </source>
</evidence>
<organism evidence="3 4">
    <name type="scientific">Geoalkalibacter subterraneus</name>
    <dbReference type="NCBI Taxonomy" id="483547"/>
    <lineage>
        <taxon>Bacteria</taxon>
        <taxon>Pseudomonadati</taxon>
        <taxon>Thermodesulfobacteriota</taxon>
        <taxon>Desulfuromonadia</taxon>
        <taxon>Desulfuromonadales</taxon>
        <taxon>Geoalkalibacteraceae</taxon>
        <taxon>Geoalkalibacter</taxon>
    </lineage>
</organism>
<dbReference type="Proteomes" id="UP000035036">
    <property type="component" value="Chromosome"/>
</dbReference>
<protein>
    <recommendedName>
        <fullName evidence="2">UspA domain-containing protein</fullName>
    </recommendedName>
</protein>
<sequence length="156" mass="16735">MKKLMLAIDGSPQSLRAAEYVAEVVPHIPDIGIVLFSVVSGLPPDAEIALDASPPPEHELHGYEDKRDELQSLHAQVVRITELFAGKGLAGDDLEVCCRPMRHGVAEDILEEARARGCDTVAVGSRHLSKVMSLLQGSVSANLVHKADALTLWVVG</sequence>
<comment type="similarity">
    <text evidence="1">Belongs to the universal stress protein A family.</text>
</comment>